<evidence type="ECO:0000256" key="8">
    <source>
        <dbReference type="ARBA" id="ARBA00023136"/>
    </source>
</evidence>
<evidence type="ECO:0000256" key="7">
    <source>
        <dbReference type="ARBA" id="ARBA00023008"/>
    </source>
</evidence>
<keyword evidence="8 10" id="KW-0472">Membrane</keyword>
<dbReference type="PANTHER" id="PTHR34820:SF4">
    <property type="entry name" value="INNER MEMBRANE PROTEIN YEBZ"/>
    <property type="match status" value="1"/>
</dbReference>
<dbReference type="Gene3D" id="2.60.40.1220">
    <property type="match status" value="1"/>
</dbReference>
<keyword evidence="4" id="KW-0479">Metal-binding</keyword>
<keyword evidence="6 10" id="KW-1133">Transmembrane helix</keyword>
<dbReference type="GO" id="GO:0005886">
    <property type="term" value="C:plasma membrane"/>
    <property type="evidence" value="ECO:0007669"/>
    <property type="project" value="UniProtKB-SubCell"/>
</dbReference>
<evidence type="ECO:0000256" key="5">
    <source>
        <dbReference type="ARBA" id="ARBA00022729"/>
    </source>
</evidence>
<feature type="transmembrane region" description="Helical" evidence="10">
    <location>
        <begin position="405"/>
        <end position="427"/>
    </location>
</feature>
<evidence type="ECO:0000256" key="10">
    <source>
        <dbReference type="SAM" id="Phobius"/>
    </source>
</evidence>
<reference evidence="13 14" key="1">
    <citation type="submission" date="2018-07" db="EMBL/GenBank/DDBJ databases">
        <title>Genomic Encyclopedia of Type Strains, Phase III (KMG-III): the genomes of soil and plant-associated and newly described type strains.</title>
        <authorList>
            <person name="Whitman W."/>
        </authorList>
    </citation>
    <scope>NUCLEOTIDE SEQUENCE [LARGE SCALE GENOMIC DNA]</scope>
    <source>
        <strain evidence="13 14">CECT 8333</strain>
    </source>
</reference>
<dbReference type="EMBL" id="QPJW01000007">
    <property type="protein sequence ID" value="RCX18130.1"/>
    <property type="molecule type" value="Genomic_DNA"/>
</dbReference>
<protein>
    <submittedName>
        <fullName evidence="13">Copper transport protein</fullName>
    </submittedName>
</protein>
<feature type="transmembrane region" description="Helical" evidence="10">
    <location>
        <begin position="185"/>
        <end position="212"/>
    </location>
</feature>
<organism evidence="13 14">
    <name type="scientific">Fontibacillus phaseoli</name>
    <dbReference type="NCBI Taxonomy" id="1416533"/>
    <lineage>
        <taxon>Bacteria</taxon>
        <taxon>Bacillati</taxon>
        <taxon>Bacillota</taxon>
        <taxon>Bacilli</taxon>
        <taxon>Bacillales</taxon>
        <taxon>Paenibacillaceae</taxon>
        <taxon>Fontibacillus</taxon>
    </lineage>
</organism>
<dbReference type="InterPro" id="IPR014756">
    <property type="entry name" value="Ig_E-set"/>
</dbReference>
<keyword evidence="2" id="KW-1003">Cell membrane</keyword>
<dbReference type="Proteomes" id="UP000253090">
    <property type="component" value="Unassembled WGS sequence"/>
</dbReference>
<keyword evidence="14" id="KW-1185">Reference proteome</keyword>
<dbReference type="Pfam" id="PF05425">
    <property type="entry name" value="CopD"/>
    <property type="match status" value="1"/>
</dbReference>
<dbReference type="GO" id="GO:0005507">
    <property type="term" value="F:copper ion binding"/>
    <property type="evidence" value="ECO:0007669"/>
    <property type="project" value="InterPro"/>
</dbReference>
<evidence type="ECO:0000256" key="9">
    <source>
        <dbReference type="SAM" id="MobiDB-lite"/>
    </source>
</evidence>
<dbReference type="InterPro" id="IPR007348">
    <property type="entry name" value="CopC_dom"/>
</dbReference>
<evidence type="ECO:0000256" key="4">
    <source>
        <dbReference type="ARBA" id="ARBA00022723"/>
    </source>
</evidence>
<dbReference type="GO" id="GO:0042597">
    <property type="term" value="C:periplasmic space"/>
    <property type="evidence" value="ECO:0007669"/>
    <property type="project" value="InterPro"/>
</dbReference>
<keyword evidence="7" id="KW-0186">Copper</keyword>
<evidence type="ECO:0000313" key="14">
    <source>
        <dbReference type="Proteomes" id="UP000253090"/>
    </source>
</evidence>
<feature type="transmembrane region" description="Helical" evidence="10">
    <location>
        <begin position="304"/>
        <end position="324"/>
    </location>
</feature>
<dbReference type="GO" id="GO:0046688">
    <property type="term" value="P:response to copper ion"/>
    <property type="evidence" value="ECO:0007669"/>
    <property type="project" value="InterPro"/>
</dbReference>
<feature type="transmembrane region" description="Helical" evidence="10">
    <location>
        <begin position="372"/>
        <end position="393"/>
    </location>
</feature>
<gene>
    <name evidence="13" type="ORF">DFP94_10784</name>
</gene>
<dbReference type="SUPFAM" id="SSF81296">
    <property type="entry name" value="E set domains"/>
    <property type="match status" value="1"/>
</dbReference>
<feature type="transmembrane region" description="Helical" evidence="10">
    <location>
        <begin position="146"/>
        <end position="165"/>
    </location>
</feature>
<comment type="subcellular location">
    <subcellularLocation>
        <location evidence="1">Cell membrane</location>
        <topology evidence="1">Multi-pass membrane protein</topology>
    </subcellularLocation>
</comment>
<evidence type="ECO:0000259" key="11">
    <source>
        <dbReference type="Pfam" id="PF04234"/>
    </source>
</evidence>
<dbReference type="InterPro" id="IPR008457">
    <property type="entry name" value="Cu-R_CopD_dom"/>
</dbReference>
<evidence type="ECO:0000259" key="12">
    <source>
        <dbReference type="Pfam" id="PF05425"/>
    </source>
</evidence>
<feature type="transmembrane region" description="Helical" evidence="10">
    <location>
        <begin position="232"/>
        <end position="252"/>
    </location>
</feature>
<evidence type="ECO:0000256" key="6">
    <source>
        <dbReference type="ARBA" id="ARBA00022989"/>
    </source>
</evidence>
<feature type="transmembrane region" description="Helical" evidence="10">
    <location>
        <begin position="439"/>
        <end position="460"/>
    </location>
</feature>
<feature type="region of interest" description="Disordered" evidence="9">
    <location>
        <begin position="116"/>
        <end position="135"/>
    </location>
</feature>
<evidence type="ECO:0000256" key="3">
    <source>
        <dbReference type="ARBA" id="ARBA00022692"/>
    </source>
</evidence>
<proteinExistence type="predicted"/>
<feature type="transmembrane region" description="Helical" evidence="10">
    <location>
        <begin position="264"/>
        <end position="292"/>
    </location>
</feature>
<comment type="caution">
    <text evidence="13">The sequence shown here is derived from an EMBL/GenBank/DDBJ whole genome shotgun (WGS) entry which is preliminary data.</text>
</comment>
<sequence length="581" mass="61625">MLLLGSWFAVGPSSVAAHAHVVSSSPASNEVLAESPTSIFIQFDESIEPAFFSLNVLSPTGERVDQNNAAIDPQHPDRLVAGLNPRLANGAYTIKWKVVSSDGHPVKGTILFQVGPTDANAGPQSSSGEGDDAPGGPSGDLLVIRWLWYAGMVMYSGTILFHLVLLPRRARVSGQLLTPRSKSVLLLGLAFTAAGIIISLPQQAVSIAGSSWTRVWNWNLLRTTLEQTSFGTVWFIQLLLLLLLAGTTLLLTHSSQARRPLHGLGSLVVAGAAFLFSQGLFLSKAFIGHAAAAEGKTLAIAADYLHLSSSSLWLGGLMAIAFLLPDAVKRHIPGDLSSDVSLQAAAEIGTDGDSPPDTRTTLYWETVNRFSAMAAGCVAVLLLSGSYGALLHIPSLYALFHTGYGLALVAKIVLFLVMLGLALSGFIRGRRRRRPLGRAVWTELALGLVVLALAALLANLPPASTGGAAKSDQAQGQLETTVQGYRIALNVTPNRIGKNQFAIDVKDPSGTPLEDIEQVTLRLTSNEMDMGVIEVVMPGGSQESGESLITMGGSWNINVHILLKTLDTIDHDFTLQVESPS</sequence>
<dbReference type="PANTHER" id="PTHR34820">
    <property type="entry name" value="INNER MEMBRANE PROTEIN YEBZ"/>
    <property type="match status" value="1"/>
</dbReference>
<dbReference type="Pfam" id="PF04234">
    <property type="entry name" value="CopC"/>
    <property type="match status" value="1"/>
</dbReference>
<dbReference type="AlphaFoldDB" id="A0A369B9D5"/>
<keyword evidence="5" id="KW-0732">Signal</keyword>
<evidence type="ECO:0000256" key="2">
    <source>
        <dbReference type="ARBA" id="ARBA00022475"/>
    </source>
</evidence>
<dbReference type="InterPro" id="IPR032694">
    <property type="entry name" value="CopC/D"/>
</dbReference>
<evidence type="ECO:0000256" key="1">
    <source>
        <dbReference type="ARBA" id="ARBA00004651"/>
    </source>
</evidence>
<feature type="domain" description="CopC" evidence="11">
    <location>
        <begin position="18"/>
        <end position="114"/>
    </location>
</feature>
<name>A0A369B9D5_9BACL</name>
<feature type="domain" description="Copper resistance protein D" evidence="12">
    <location>
        <begin position="365"/>
        <end position="457"/>
    </location>
</feature>
<evidence type="ECO:0000313" key="13">
    <source>
        <dbReference type="EMBL" id="RCX18130.1"/>
    </source>
</evidence>
<dbReference type="GO" id="GO:0006825">
    <property type="term" value="P:copper ion transport"/>
    <property type="evidence" value="ECO:0007669"/>
    <property type="project" value="InterPro"/>
</dbReference>
<dbReference type="InterPro" id="IPR014755">
    <property type="entry name" value="Cu-Rt/internalin_Ig-like"/>
</dbReference>
<keyword evidence="3 10" id="KW-0812">Transmembrane</keyword>
<accession>A0A369B9D5</accession>